<evidence type="ECO:0000256" key="6">
    <source>
        <dbReference type="ARBA" id="ARBA00022729"/>
    </source>
</evidence>
<dbReference type="EMBL" id="MSAG01000040">
    <property type="protein sequence ID" value="PUX17773.1"/>
    <property type="molecule type" value="Genomic_DNA"/>
</dbReference>
<dbReference type="OrthoDB" id="9787225at2"/>
<evidence type="ECO:0000256" key="3">
    <source>
        <dbReference type="ARBA" id="ARBA00005992"/>
    </source>
</evidence>
<dbReference type="InterPro" id="IPR038063">
    <property type="entry name" value="Transpep_catalytic_dom"/>
</dbReference>
<evidence type="ECO:0000256" key="1">
    <source>
        <dbReference type="ARBA" id="ARBA00004418"/>
    </source>
</evidence>
<evidence type="ECO:0000256" key="7">
    <source>
        <dbReference type="ARBA" id="ARBA00022764"/>
    </source>
</evidence>
<feature type="domain" description="L,D-TPase catalytic" evidence="15">
    <location>
        <begin position="99"/>
        <end position="234"/>
    </location>
</feature>
<accession>A0A2T7AYX2</accession>
<name>A0A2T7AYX2_9ENTR</name>
<feature type="active site" description="Nucleophile" evidence="13">
    <location>
        <position position="210"/>
    </location>
</feature>
<evidence type="ECO:0000256" key="11">
    <source>
        <dbReference type="ARBA" id="ARBA00023316"/>
    </source>
</evidence>
<dbReference type="PROSITE" id="PS52029">
    <property type="entry name" value="LD_TPASE"/>
    <property type="match status" value="1"/>
</dbReference>
<evidence type="ECO:0000256" key="9">
    <source>
        <dbReference type="ARBA" id="ARBA00022960"/>
    </source>
</evidence>
<evidence type="ECO:0000259" key="15">
    <source>
        <dbReference type="PROSITE" id="PS52029"/>
    </source>
</evidence>
<dbReference type="NCBIfam" id="NF007612">
    <property type="entry name" value="PRK10260.1"/>
    <property type="match status" value="1"/>
</dbReference>
<feature type="active site" description="Proton donor/acceptor" evidence="13">
    <location>
        <position position="194"/>
    </location>
</feature>
<dbReference type="RefSeq" id="WP_075199554.1">
    <property type="nucleotide sequence ID" value="NZ_CP187984.1"/>
</dbReference>
<evidence type="ECO:0000256" key="14">
    <source>
        <dbReference type="SAM" id="SignalP"/>
    </source>
</evidence>
<dbReference type="PANTHER" id="PTHR30582">
    <property type="entry name" value="L,D-TRANSPEPTIDASE"/>
    <property type="match status" value="1"/>
</dbReference>
<feature type="chain" id="PRO_5015638696" evidence="14">
    <location>
        <begin position="25"/>
        <end position="306"/>
    </location>
</feature>
<dbReference type="InterPro" id="IPR041597">
    <property type="entry name" value="Ldt_C"/>
</dbReference>
<keyword evidence="11 13" id="KW-0961">Cell wall biogenesis/degradation</keyword>
<dbReference type="Pfam" id="PF03734">
    <property type="entry name" value="YkuD"/>
    <property type="match status" value="1"/>
</dbReference>
<dbReference type="InterPro" id="IPR050979">
    <property type="entry name" value="LD-transpeptidase"/>
</dbReference>
<dbReference type="GO" id="GO:0018104">
    <property type="term" value="P:peptidoglycan-protein cross-linking"/>
    <property type="evidence" value="ECO:0007669"/>
    <property type="project" value="TreeGrafter"/>
</dbReference>
<dbReference type="GO" id="GO:0042597">
    <property type="term" value="C:periplasmic space"/>
    <property type="evidence" value="ECO:0007669"/>
    <property type="project" value="UniProtKB-SubCell"/>
</dbReference>
<dbReference type="GO" id="GO:0005576">
    <property type="term" value="C:extracellular region"/>
    <property type="evidence" value="ECO:0007669"/>
    <property type="project" value="TreeGrafter"/>
</dbReference>
<organism evidence="16">
    <name type="scientific">Cronobacter turicensis</name>
    <dbReference type="NCBI Taxonomy" id="413502"/>
    <lineage>
        <taxon>Bacteria</taxon>
        <taxon>Pseudomonadati</taxon>
        <taxon>Pseudomonadota</taxon>
        <taxon>Gammaproteobacteria</taxon>
        <taxon>Enterobacterales</taxon>
        <taxon>Enterobacteriaceae</taxon>
        <taxon>Cronobacter</taxon>
    </lineage>
</organism>
<comment type="caution">
    <text evidence="16">The sequence shown here is derived from an EMBL/GenBank/DDBJ whole genome shotgun (WGS) entry which is preliminary data.</text>
</comment>
<sequence>MKMKLRTLLVAAFAVVGFCNSASAVTYPLPTDGSRLVGENQVVTIPDGNNLPLEDFAAQYQMGLSNMLEANPGVDPYLPKGGTILNIPQQLILPDTPHEGIVINSAEMRLYYYPQGTNTVIVLPIGIGQLGKDTPINWVTKVERKRANPTWTPTAKMHAEYAAAGEPLPPVVPAGPDNPMGLYALYIGRLYAIHGTNANFGIGLRVSHGCVRLRNEDIKFLFENVPVGTRVQFVNEPVKATTEPDGSRYIEVHNPLSTSEDQINNNELVPITLTKAVTTVTSQSDVDQNVVEQAVQNRSGMPVRLN</sequence>
<dbReference type="GO" id="GO:0071972">
    <property type="term" value="F:peptidoglycan L,D-transpeptidase activity"/>
    <property type="evidence" value="ECO:0007669"/>
    <property type="project" value="TreeGrafter"/>
</dbReference>
<dbReference type="CDD" id="cd16913">
    <property type="entry name" value="YkuD_like"/>
    <property type="match status" value="1"/>
</dbReference>
<dbReference type="Pfam" id="PF17969">
    <property type="entry name" value="Ldt_C"/>
    <property type="match status" value="1"/>
</dbReference>
<dbReference type="GO" id="GO:0008360">
    <property type="term" value="P:regulation of cell shape"/>
    <property type="evidence" value="ECO:0007669"/>
    <property type="project" value="UniProtKB-UniRule"/>
</dbReference>
<dbReference type="Gene3D" id="2.40.440.10">
    <property type="entry name" value="L,D-transpeptidase catalytic domain-like"/>
    <property type="match status" value="1"/>
</dbReference>
<feature type="signal peptide" evidence="14">
    <location>
        <begin position="1"/>
        <end position="24"/>
    </location>
</feature>
<dbReference type="FunFam" id="2.40.440.10:FF:000001">
    <property type="entry name" value="L,D-transpeptidase YbiS"/>
    <property type="match status" value="1"/>
</dbReference>
<protein>
    <submittedName>
        <fullName evidence="16">L,D-transpeptidase</fullName>
    </submittedName>
</protein>
<dbReference type="GO" id="GO:0071555">
    <property type="term" value="P:cell wall organization"/>
    <property type="evidence" value="ECO:0007669"/>
    <property type="project" value="UniProtKB-UniRule"/>
</dbReference>
<evidence type="ECO:0000256" key="13">
    <source>
        <dbReference type="PROSITE-ProRule" id="PRU01373"/>
    </source>
</evidence>
<evidence type="ECO:0000256" key="12">
    <source>
        <dbReference type="ARBA" id="ARBA00060592"/>
    </source>
</evidence>
<comment type="subcellular location">
    <subcellularLocation>
        <location evidence="1">Periplasm</location>
    </subcellularLocation>
</comment>
<keyword evidence="7" id="KW-0574">Periplasm</keyword>
<keyword evidence="6 14" id="KW-0732">Signal</keyword>
<keyword evidence="4" id="KW-0328">Glycosyltransferase</keyword>
<evidence type="ECO:0000256" key="4">
    <source>
        <dbReference type="ARBA" id="ARBA00022676"/>
    </source>
</evidence>
<comment type="pathway">
    <text evidence="12">Glycan biosynthesis.</text>
</comment>
<evidence type="ECO:0000256" key="2">
    <source>
        <dbReference type="ARBA" id="ARBA00004752"/>
    </source>
</evidence>
<keyword evidence="5" id="KW-0808">Transferase</keyword>
<keyword evidence="8" id="KW-0378">Hydrolase</keyword>
<evidence type="ECO:0000256" key="10">
    <source>
        <dbReference type="ARBA" id="ARBA00022984"/>
    </source>
</evidence>
<comment type="pathway">
    <text evidence="2 13">Cell wall biogenesis; peptidoglycan biosynthesis.</text>
</comment>
<dbReference type="PANTHER" id="PTHR30582:SF31">
    <property type="entry name" value="L,D-TRANSPEPTIDASE YBIS-RELATED"/>
    <property type="match status" value="1"/>
</dbReference>
<dbReference type="SUPFAM" id="SSF141523">
    <property type="entry name" value="L,D-transpeptidase catalytic domain-like"/>
    <property type="match status" value="1"/>
</dbReference>
<gene>
    <name evidence="16" type="ORF">BS411_20265</name>
</gene>
<dbReference type="AlphaFoldDB" id="A0A2T7AYX2"/>
<keyword evidence="10 13" id="KW-0573">Peptidoglycan synthesis</keyword>
<dbReference type="InterPro" id="IPR005490">
    <property type="entry name" value="LD_TPept_cat_dom"/>
</dbReference>
<evidence type="ECO:0000256" key="8">
    <source>
        <dbReference type="ARBA" id="ARBA00022801"/>
    </source>
</evidence>
<dbReference type="UniPathway" id="UPA00219"/>
<evidence type="ECO:0000313" key="16">
    <source>
        <dbReference type="EMBL" id="PUX17773.1"/>
    </source>
</evidence>
<proteinExistence type="inferred from homology"/>
<comment type="similarity">
    <text evidence="3">Belongs to the YkuD family.</text>
</comment>
<reference evidence="16" key="1">
    <citation type="submission" date="2016-12" db="EMBL/GenBank/DDBJ databases">
        <title>Analysis of the Molecular Diversity Among Cronobacter Species Isolated from Filth Flies Using a Pan Genomic DNA Microarray.</title>
        <authorList>
            <person name="Pava-Ripoll M."/>
            <person name="Tall B."/>
            <person name="Farber J."/>
            <person name="Fanning S."/>
            <person name="Lehner A."/>
            <person name="Stephan R."/>
            <person name="Pagotto F."/>
            <person name="Iverson C."/>
            <person name="Ziobro G."/>
            <person name="Miller A."/>
            <person name="Pearson R."/>
            <person name="Yan Q."/>
            <person name="Kim M."/>
            <person name="Jeong S."/>
            <person name="Park J."/>
            <person name="Jun S."/>
            <person name="Choi H."/>
            <person name="Chung T."/>
            <person name="Yoo Y."/>
            <person name="Park E."/>
            <person name="Hwang S."/>
            <person name="Lee B."/>
            <person name="Sathyamoorthy V."/>
            <person name="Carter L."/>
            <person name="Mammel M."/>
            <person name="Jackson S."/>
            <person name="Kothary M."/>
            <person name="Patel I."/>
            <person name="Grim C."/>
            <person name="Gopinath G."/>
            <person name="Gangiredla J."/>
            <person name="Chase H."/>
        </authorList>
    </citation>
    <scope>NUCLEOTIDE SEQUENCE [LARGE SCALE GENOMIC DNA]</scope>
    <source>
        <strain evidence="16">MOD1-Sh41s</strain>
    </source>
</reference>
<dbReference type="GO" id="GO:0016757">
    <property type="term" value="F:glycosyltransferase activity"/>
    <property type="evidence" value="ECO:0007669"/>
    <property type="project" value="UniProtKB-KW"/>
</dbReference>
<keyword evidence="9 13" id="KW-0133">Cell shape</keyword>
<evidence type="ECO:0000256" key="5">
    <source>
        <dbReference type="ARBA" id="ARBA00022679"/>
    </source>
</evidence>